<feature type="transmembrane region" description="Helical" evidence="1">
    <location>
        <begin position="6"/>
        <end position="39"/>
    </location>
</feature>
<dbReference type="EMBL" id="JBHTON010000021">
    <property type="protein sequence ID" value="MFD1485120.1"/>
    <property type="molecule type" value="Genomic_DNA"/>
</dbReference>
<organism evidence="2 3">
    <name type="scientific">Lacticaseibacillus baoqingensis</name>
    <dbReference type="NCBI Taxonomy" id="2486013"/>
    <lineage>
        <taxon>Bacteria</taxon>
        <taxon>Bacillati</taxon>
        <taxon>Bacillota</taxon>
        <taxon>Bacilli</taxon>
        <taxon>Lactobacillales</taxon>
        <taxon>Lactobacillaceae</taxon>
        <taxon>Lacticaseibacillus</taxon>
    </lineage>
</organism>
<keyword evidence="1" id="KW-0812">Transmembrane</keyword>
<evidence type="ECO:0000313" key="3">
    <source>
        <dbReference type="Proteomes" id="UP001597252"/>
    </source>
</evidence>
<reference evidence="3" key="1">
    <citation type="journal article" date="2019" name="Int. J. Syst. Evol. Microbiol.">
        <title>The Global Catalogue of Microorganisms (GCM) 10K type strain sequencing project: providing services to taxonomists for standard genome sequencing and annotation.</title>
        <authorList>
            <consortium name="The Broad Institute Genomics Platform"/>
            <consortium name="The Broad Institute Genome Sequencing Center for Infectious Disease"/>
            <person name="Wu L."/>
            <person name="Ma J."/>
        </authorList>
    </citation>
    <scope>NUCLEOTIDE SEQUENCE [LARGE SCALE GENOMIC DNA]</scope>
    <source>
        <strain evidence="3">CCM 8903</strain>
    </source>
</reference>
<dbReference type="RefSeq" id="WP_125753998.1">
    <property type="nucleotide sequence ID" value="NZ_JBHTON010000021.1"/>
</dbReference>
<keyword evidence="1" id="KW-1133">Transmembrane helix</keyword>
<evidence type="ECO:0000256" key="1">
    <source>
        <dbReference type="SAM" id="Phobius"/>
    </source>
</evidence>
<evidence type="ECO:0008006" key="4">
    <source>
        <dbReference type="Google" id="ProtNLM"/>
    </source>
</evidence>
<evidence type="ECO:0000313" key="2">
    <source>
        <dbReference type="EMBL" id="MFD1485120.1"/>
    </source>
</evidence>
<gene>
    <name evidence="2" type="ORF">ACFQ5J_07750</name>
</gene>
<proteinExistence type="predicted"/>
<keyword evidence="1" id="KW-0472">Membrane</keyword>
<dbReference type="Proteomes" id="UP001597252">
    <property type="component" value="Unassembled WGS sequence"/>
</dbReference>
<keyword evidence="3" id="KW-1185">Reference proteome</keyword>
<comment type="caution">
    <text evidence="2">The sequence shown here is derived from an EMBL/GenBank/DDBJ whole genome shotgun (WGS) entry which is preliminary data.</text>
</comment>
<sequence length="65" mass="7169">MTTGKIGALIGLLLAAAALQWGWSGLILLALAGIAGYAVERWLWPQRQALWHWLRAGSRIITKEE</sequence>
<name>A0ABW4E5E2_9LACO</name>
<accession>A0ABW4E5E2</accession>
<protein>
    <recommendedName>
        <fullName evidence="4">DUF2273 domain-containing protein</fullName>
    </recommendedName>
</protein>